<feature type="domain" description="C2H2-type" evidence="12">
    <location>
        <begin position="1321"/>
        <end position="1343"/>
    </location>
</feature>
<evidence type="ECO:0000256" key="2">
    <source>
        <dbReference type="ARBA" id="ARBA00022723"/>
    </source>
</evidence>
<feature type="region of interest" description="Disordered" evidence="11">
    <location>
        <begin position="1052"/>
        <end position="1109"/>
    </location>
</feature>
<feature type="domain" description="C2H2-type" evidence="12">
    <location>
        <begin position="804"/>
        <end position="831"/>
    </location>
</feature>
<gene>
    <name evidence="13" type="ORF">QLX08_008879</name>
</gene>
<feature type="compositionally biased region" description="Basic and acidic residues" evidence="11">
    <location>
        <begin position="866"/>
        <end position="885"/>
    </location>
</feature>
<evidence type="ECO:0000256" key="11">
    <source>
        <dbReference type="SAM" id="MobiDB-lite"/>
    </source>
</evidence>
<dbReference type="FunFam" id="3.30.160.60:FF:001732">
    <property type="entry name" value="Zgc:162936"/>
    <property type="match status" value="1"/>
</dbReference>
<dbReference type="GO" id="GO:0005634">
    <property type="term" value="C:nucleus"/>
    <property type="evidence" value="ECO:0007669"/>
    <property type="project" value="UniProtKB-SubCell"/>
</dbReference>
<feature type="region of interest" description="Disordered" evidence="11">
    <location>
        <begin position="866"/>
        <end position="895"/>
    </location>
</feature>
<keyword evidence="3" id="KW-0677">Repeat</keyword>
<dbReference type="FunFam" id="3.30.160.60:FF:000573">
    <property type="entry name" value="Putative zinc finger protein 236"/>
    <property type="match status" value="1"/>
</dbReference>
<feature type="domain" description="C2H2-type" evidence="12">
    <location>
        <begin position="1811"/>
        <end position="1834"/>
    </location>
</feature>
<dbReference type="EMBL" id="JAWNGG020000191">
    <property type="protein sequence ID" value="KAK9297471.1"/>
    <property type="molecule type" value="Genomic_DNA"/>
</dbReference>
<feature type="domain" description="C2H2-type" evidence="12">
    <location>
        <begin position="367"/>
        <end position="394"/>
    </location>
</feature>
<evidence type="ECO:0000256" key="3">
    <source>
        <dbReference type="ARBA" id="ARBA00022737"/>
    </source>
</evidence>
<evidence type="ECO:0000256" key="6">
    <source>
        <dbReference type="ARBA" id="ARBA00023015"/>
    </source>
</evidence>
<accession>A0AAW0ZIU1</accession>
<evidence type="ECO:0000313" key="14">
    <source>
        <dbReference type="Proteomes" id="UP001432146"/>
    </source>
</evidence>
<keyword evidence="6" id="KW-0805">Transcription regulation</keyword>
<dbReference type="PROSITE" id="PS50157">
    <property type="entry name" value="ZINC_FINGER_C2H2_2"/>
    <property type="match status" value="25"/>
</dbReference>
<dbReference type="FunFam" id="3.30.160.60:FF:000045">
    <property type="entry name" value="ZFP69 zinc finger protein B"/>
    <property type="match status" value="2"/>
</dbReference>
<feature type="domain" description="C2H2-type" evidence="12">
    <location>
        <begin position="1502"/>
        <end position="1529"/>
    </location>
</feature>
<feature type="domain" description="C2H2-type" evidence="12">
    <location>
        <begin position="236"/>
        <end position="263"/>
    </location>
</feature>
<proteinExistence type="predicted"/>
<dbReference type="Gene3D" id="3.30.160.60">
    <property type="entry name" value="Classic Zinc Finger"/>
    <property type="match status" value="21"/>
</dbReference>
<evidence type="ECO:0000259" key="12">
    <source>
        <dbReference type="PROSITE" id="PS50157"/>
    </source>
</evidence>
<dbReference type="GO" id="GO:0001228">
    <property type="term" value="F:DNA-binding transcription activator activity, RNA polymerase II-specific"/>
    <property type="evidence" value="ECO:0007669"/>
    <property type="project" value="TreeGrafter"/>
</dbReference>
<feature type="region of interest" description="Disordered" evidence="11">
    <location>
        <begin position="135"/>
        <end position="173"/>
    </location>
</feature>
<dbReference type="Pfam" id="PF13912">
    <property type="entry name" value="zf-C2H2_6"/>
    <property type="match status" value="3"/>
</dbReference>
<keyword evidence="14" id="KW-1185">Reference proteome</keyword>
<dbReference type="FunFam" id="3.30.160.60:FF:000100">
    <property type="entry name" value="Zinc finger 45-like"/>
    <property type="match status" value="2"/>
</dbReference>
<feature type="domain" description="C2H2-type" evidence="12">
    <location>
        <begin position="339"/>
        <end position="366"/>
    </location>
</feature>
<dbReference type="FunFam" id="3.30.160.60:FF:000145">
    <property type="entry name" value="Zinc finger protein 574"/>
    <property type="match status" value="1"/>
</dbReference>
<feature type="domain" description="C2H2-type" evidence="12">
    <location>
        <begin position="605"/>
        <end position="632"/>
    </location>
</feature>
<feature type="domain" description="C2H2-type" evidence="12">
    <location>
        <begin position="1755"/>
        <end position="1782"/>
    </location>
</feature>
<dbReference type="PANTHER" id="PTHR24376">
    <property type="entry name" value="ZINC FINGER PROTEIN"/>
    <property type="match status" value="1"/>
</dbReference>
<comment type="subcellular location">
    <subcellularLocation>
        <location evidence="1">Nucleus</location>
    </subcellularLocation>
</comment>
<dbReference type="Proteomes" id="UP001432146">
    <property type="component" value="Unassembled WGS sequence"/>
</dbReference>
<evidence type="ECO:0000256" key="1">
    <source>
        <dbReference type="ARBA" id="ARBA00004123"/>
    </source>
</evidence>
<feature type="domain" description="C2H2-type" evidence="12">
    <location>
        <begin position="427"/>
        <end position="455"/>
    </location>
</feature>
<keyword evidence="2" id="KW-0479">Metal-binding</keyword>
<keyword evidence="4 10" id="KW-0863">Zinc-finger</keyword>
<evidence type="ECO:0000256" key="4">
    <source>
        <dbReference type="ARBA" id="ARBA00022771"/>
    </source>
</evidence>
<evidence type="ECO:0000313" key="13">
    <source>
        <dbReference type="EMBL" id="KAK9297471.1"/>
    </source>
</evidence>
<dbReference type="FunFam" id="3.30.160.60:FF:000882">
    <property type="entry name" value="Predicted gene, 21060"/>
    <property type="match status" value="1"/>
</dbReference>
<dbReference type="Pfam" id="PF00096">
    <property type="entry name" value="zf-C2H2"/>
    <property type="match status" value="15"/>
</dbReference>
<dbReference type="PANTHER" id="PTHR24376:SF235">
    <property type="entry name" value="C2H2-TYPE DOMAIN-CONTAINING PROTEIN"/>
    <property type="match status" value="1"/>
</dbReference>
<evidence type="ECO:0000256" key="8">
    <source>
        <dbReference type="ARBA" id="ARBA00023163"/>
    </source>
</evidence>
<comment type="caution">
    <text evidence="13">The sequence shown here is derived from an EMBL/GenBank/DDBJ whole genome shotgun (WGS) entry which is preliminary data.</text>
</comment>
<dbReference type="GO" id="GO:0005694">
    <property type="term" value="C:chromosome"/>
    <property type="evidence" value="ECO:0007669"/>
    <property type="project" value="UniProtKB-ARBA"/>
</dbReference>
<keyword evidence="5" id="KW-0862">Zinc</keyword>
<feature type="domain" description="C2H2-type" evidence="12">
    <location>
        <begin position="209"/>
        <end position="236"/>
    </location>
</feature>
<feature type="domain" description="C2H2-type" evidence="12">
    <location>
        <begin position="395"/>
        <end position="423"/>
    </location>
</feature>
<feature type="region of interest" description="Disordered" evidence="11">
    <location>
        <begin position="488"/>
        <end position="507"/>
    </location>
</feature>
<sequence length="1879" mass="211778">MEKMLTRQNVITESPHVETIPINFVATEDGRTLLALTEHKDDMLEIVATPVMLVGQSGTATSLIDVKNLNGNLILHSPVFQISVENIVNESELQQSTQILEPDSSNDVDQIKLQSCRELTFKKTDTQEYQSLSLNDLIDGEKDERSSKEKPINPVAKRNNSGRPKKSKAISSISSQDTSSFVCDICHQEFGKQTLYRKHMESHAEEKPHRCPKCSASFNVPTNFTLHMATHNTGEPKCPECGKKFARMASLKSHMLLHEKEENLFCTECEDAFSTKTQLDAHLKLHGEKWAIEEVRKCKLCNKQFSQPALYRLHIREHYRLQTKVVKQTKRGTKHKTMYKCTICLKSFQKPSQLMRHIRVHTGEKPFKCTICGRAFTQKSSLQIHTWQHNGIRPHACEFCNAKFSQKGNLNAHIMRVHNVPDGEPIYGCNYCSCVFKKLGSLNGHMKRMHTDLNEENAVKNNAHSSDNVESDIRATVNNVITQLASLESNVRQPTDSSNFESRLSSENTTKKDILQQALRNSGLPSKNKTFASEGIPEAKKFGARINFVTLLDRAPDGDTRKYLTIKQRCVGNVKWYACTFCHKEFKKPSDLIRHLRVHTQEKPFKCTYCHRSFALKSTMIAHERTHSSVKRYACGSCDKTFVCHSSLIAHTRLHAKSDNCFDKTIDNEKDSDTHVTIETDVCSGNQSKTQTKGKSKLSPEAESLVPQVILQEPLVISDTGNKISVAPSVGKKKHACDDTAADQARPHKCWICQAAFRKISHLKQHHRRHTGERPYKCTTCDRRFTSNSVLKSHLHTHEDSRPYGCSVCNAKFSTQSSMKRHLVTHSNKRPFMCPYCHKTFKTYVNCRKHMKIHKHELAQRQLEQQKMRIQEQASDKLNTKESPKQEAALESSSSSSVSVTTINSTITTNISITTTASINTTSPIVTTPSSTFSDNLALSRLGSVELSFQPQLGSEFSQAFSEFQNITEEKEKIRPVLQTNCDAAAFINQNVGGIAVTNLENSPILQADEAGSVTLPVYSGDQTLTPESIREIEETLNQQFFNIGMNFNLGGSNHSRHSNSANTSDFGHMKEQQQQQQQQPVLNVIYENNNNNNNNNSNSNGNSNVETSGEHVFPAQLDSFEMDHITLQSDGEIDIGLDTRNSTSMASILPRSMRDERRLSVCVATPDNINVEQSAKSGVQAVVFVSQSNFSKKENVANEFAVEEDTQKNNIHEECTINQIFFTEDLRGTAQDSKVQSNMHALSSNVGEMVETATSKISCEQSLLQCHMCSQQGFTTVGLKEHLTSHRGTKEYQCTECSSKFYTNGGLNRHSKIHVVKQSLKCSSCEKQFNNRVELRSHNKIHETSMWNASGTNGNADNSDMHRSRVVNSHSRTSDVAMESDSAVSEKVLLDTVAEREVMNQVENIFVGKKERKEYTNKCKYCPKTFRKPSDLVRHVRTHTGERPYKCDYCSKSFAVKCTLDSHTKVHTGKKTFRCHVCNSLFATKGSLKVHMRLHTGSKPFRCPICDSRFRTSGHRKVHLLKHAREHKDNAKRKQKHLKVAVIAEVAADLEKCENEKEREMDSFEGGQQQLAQEEQQQLSQTVAINGLTSHLETYSIETATSCLTDQINFDAEAIVSSNNQTIVSINESNQLVTNLHFLLTNGLVTIQTEESLLSQTSASSVNNSHHRPVEVADAGCALLSTSSVVVSDTSEQHAKEEIHIEQMLKTPSNNCLLTVSTVTPPPLEQRSKVTATEETSLPVVADKPTMKRNLSKKECDICGKTFTKPYQVERHKRIHTGERPYKCDLCTKSFAQKSTLQMHQKHHTGDRPYACPYCEYSFTQKGNLRTHVKRVHQLDTVDARRWKRGRQSFLSKTSFQENTIEDKSLNLDSISFVELLK</sequence>
<keyword evidence="7" id="KW-0238">DNA-binding</keyword>
<dbReference type="GO" id="GO:0048598">
    <property type="term" value="P:embryonic morphogenesis"/>
    <property type="evidence" value="ECO:0007669"/>
    <property type="project" value="UniProtKB-ARBA"/>
</dbReference>
<feature type="domain" description="C2H2-type" evidence="12">
    <location>
        <begin position="633"/>
        <end position="660"/>
    </location>
</feature>
<feature type="domain" description="C2H2-type" evidence="12">
    <location>
        <begin position="748"/>
        <end position="775"/>
    </location>
</feature>
<protein>
    <recommendedName>
        <fullName evidence="12">C2H2-type domain-containing protein</fullName>
    </recommendedName>
</protein>
<dbReference type="GO" id="GO:0000978">
    <property type="term" value="F:RNA polymerase II cis-regulatory region sequence-specific DNA binding"/>
    <property type="evidence" value="ECO:0007669"/>
    <property type="project" value="TreeGrafter"/>
</dbReference>
<dbReference type="FunFam" id="3.30.160.60:FF:000621">
    <property type="entry name" value="FLT3-interacting zinc finger 1"/>
    <property type="match status" value="1"/>
</dbReference>
<organism evidence="13 14">
    <name type="scientific">Tetragonisca angustula</name>
    <dbReference type="NCBI Taxonomy" id="166442"/>
    <lineage>
        <taxon>Eukaryota</taxon>
        <taxon>Metazoa</taxon>
        <taxon>Ecdysozoa</taxon>
        <taxon>Arthropoda</taxon>
        <taxon>Hexapoda</taxon>
        <taxon>Insecta</taxon>
        <taxon>Pterygota</taxon>
        <taxon>Neoptera</taxon>
        <taxon>Endopterygota</taxon>
        <taxon>Hymenoptera</taxon>
        <taxon>Apocrita</taxon>
        <taxon>Aculeata</taxon>
        <taxon>Apoidea</taxon>
        <taxon>Anthophila</taxon>
        <taxon>Apidae</taxon>
        <taxon>Tetragonisca</taxon>
    </lineage>
</organism>
<feature type="compositionally biased region" description="Polar residues" evidence="11">
    <location>
        <begin position="1052"/>
        <end position="1066"/>
    </location>
</feature>
<feature type="domain" description="C2H2-type" evidence="12">
    <location>
        <begin position="296"/>
        <end position="323"/>
    </location>
</feature>
<evidence type="ECO:0000256" key="9">
    <source>
        <dbReference type="ARBA" id="ARBA00023242"/>
    </source>
</evidence>
<dbReference type="InterPro" id="IPR013087">
    <property type="entry name" value="Znf_C2H2_type"/>
</dbReference>
<evidence type="ECO:0000256" key="7">
    <source>
        <dbReference type="ARBA" id="ARBA00023125"/>
    </source>
</evidence>
<feature type="domain" description="C2H2-type" evidence="12">
    <location>
        <begin position="776"/>
        <end position="803"/>
    </location>
</feature>
<dbReference type="SMART" id="SM00355">
    <property type="entry name" value="ZnF_C2H2"/>
    <property type="match status" value="26"/>
</dbReference>
<feature type="domain" description="C2H2-type" evidence="12">
    <location>
        <begin position="1293"/>
        <end position="1320"/>
    </location>
</feature>
<evidence type="ECO:0000256" key="5">
    <source>
        <dbReference type="ARBA" id="ARBA00022833"/>
    </source>
</evidence>
<reference evidence="13 14" key="1">
    <citation type="submission" date="2024-05" db="EMBL/GenBank/DDBJ databases">
        <title>The nuclear and mitochondrial genome assemblies of Tetragonisca angustula (Apidae: Meliponini), a tiny yet remarkable pollinator in the Neotropics.</title>
        <authorList>
            <person name="Ferrari R."/>
            <person name="Ricardo P.C."/>
            <person name="Dias F.C."/>
            <person name="Araujo N.S."/>
            <person name="Soares D.O."/>
            <person name="Zhou Q.-S."/>
            <person name="Zhu C.-D."/>
            <person name="Coutinho L."/>
            <person name="Airas M.C."/>
            <person name="Batista T.M."/>
        </authorList>
    </citation>
    <scope>NUCLEOTIDE SEQUENCE [LARGE SCALE GENOMIC DNA]</scope>
    <source>
        <strain evidence="13">ASF017062</strain>
        <tissue evidence="13">Abdomen</tissue>
    </source>
</reference>
<dbReference type="InterPro" id="IPR036236">
    <property type="entry name" value="Znf_C2H2_sf"/>
</dbReference>
<dbReference type="FunFam" id="3.30.160.60:FF:000624">
    <property type="entry name" value="zinc finger protein 697"/>
    <property type="match status" value="1"/>
</dbReference>
<feature type="domain" description="C2H2-type" evidence="12">
    <location>
        <begin position="1446"/>
        <end position="1473"/>
    </location>
</feature>
<name>A0AAW0ZIU1_9HYME</name>
<dbReference type="FunFam" id="3.30.160.60:FF:001049">
    <property type="entry name" value="zinc finger protein 319"/>
    <property type="match status" value="1"/>
</dbReference>
<dbReference type="PROSITE" id="PS00028">
    <property type="entry name" value="ZINC_FINGER_C2H2_1"/>
    <property type="match status" value="25"/>
</dbReference>
<dbReference type="SUPFAM" id="SSF57667">
    <property type="entry name" value="beta-beta-alpha zinc fingers"/>
    <property type="match status" value="13"/>
</dbReference>
<dbReference type="FunFam" id="3.30.160.60:FF:000130">
    <property type="entry name" value="Spalt-like transcription factor 4"/>
    <property type="match status" value="1"/>
</dbReference>
<feature type="compositionally biased region" description="Basic and acidic residues" evidence="11">
    <location>
        <begin position="139"/>
        <end position="151"/>
    </location>
</feature>
<feature type="domain" description="C2H2-type" evidence="12">
    <location>
        <begin position="181"/>
        <end position="208"/>
    </location>
</feature>
<dbReference type="GO" id="GO:0008270">
    <property type="term" value="F:zinc ion binding"/>
    <property type="evidence" value="ECO:0007669"/>
    <property type="project" value="UniProtKB-KW"/>
</dbReference>
<feature type="compositionally biased region" description="Low complexity" evidence="11">
    <location>
        <begin position="1089"/>
        <end position="1105"/>
    </location>
</feature>
<feature type="domain" description="C2H2-type" evidence="12">
    <location>
        <begin position="1418"/>
        <end position="1445"/>
    </location>
</feature>
<feature type="domain" description="C2H2-type" evidence="12">
    <location>
        <begin position="1783"/>
        <end position="1810"/>
    </location>
</feature>
<feature type="domain" description="C2H2-type" evidence="12">
    <location>
        <begin position="264"/>
        <end position="291"/>
    </location>
</feature>
<feature type="domain" description="C2H2-type" evidence="12">
    <location>
        <begin position="1474"/>
        <end position="1501"/>
    </location>
</feature>
<keyword evidence="8" id="KW-0804">Transcription</keyword>
<feature type="domain" description="C2H2-type" evidence="12">
    <location>
        <begin position="577"/>
        <end position="604"/>
    </location>
</feature>
<feature type="domain" description="C2H2-type" evidence="12">
    <location>
        <begin position="832"/>
        <end position="859"/>
    </location>
</feature>
<keyword evidence="9" id="KW-0539">Nucleus</keyword>
<dbReference type="FunFam" id="3.30.160.60:FF:000744">
    <property type="entry name" value="zinc finger E-box-binding homeobox 1"/>
    <property type="match status" value="1"/>
</dbReference>
<evidence type="ECO:0000256" key="10">
    <source>
        <dbReference type="PROSITE-ProRule" id="PRU00042"/>
    </source>
</evidence>